<dbReference type="Proteomes" id="UP001140949">
    <property type="component" value="Unassembled WGS sequence"/>
</dbReference>
<evidence type="ECO:0000256" key="12">
    <source>
        <dbReference type="PROSITE-ProRule" id="PRU00146"/>
    </source>
</evidence>
<dbReference type="Pfam" id="PF00628">
    <property type="entry name" value="PHD"/>
    <property type="match status" value="1"/>
</dbReference>
<feature type="compositionally biased region" description="Basic and acidic residues" evidence="13">
    <location>
        <begin position="359"/>
        <end position="372"/>
    </location>
</feature>
<keyword evidence="6 12" id="KW-0863">Zinc-finger</keyword>
<dbReference type="GO" id="GO:0005524">
    <property type="term" value="F:ATP binding"/>
    <property type="evidence" value="ECO:0007669"/>
    <property type="project" value="UniProtKB-KW"/>
</dbReference>
<dbReference type="GO" id="GO:0042393">
    <property type="term" value="F:histone binding"/>
    <property type="evidence" value="ECO:0007669"/>
    <property type="project" value="TreeGrafter"/>
</dbReference>
<evidence type="ECO:0000256" key="2">
    <source>
        <dbReference type="ARBA" id="ARBA00009687"/>
    </source>
</evidence>
<name>A0AAX6GTI3_IRIPA</name>
<dbReference type="SMART" id="SM00249">
    <property type="entry name" value="PHD"/>
    <property type="match status" value="1"/>
</dbReference>
<dbReference type="InterPro" id="IPR001965">
    <property type="entry name" value="Znf_PHD"/>
</dbReference>
<feature type="domain" description="Chromo" evidence="14">
    <location>
        <begin position="676"/>
        <end position="738"/>
    </location>
</feature>
<evidence type="ECO:0000256" key="9">
    <source>
        <dbReference type="ARBA" id="ARBA00022840"/>
    </source>
</evidence>
<dbReference type="SUPFAM" id="SSF46689">
    <property type="entry name" value="Homeodomain-like"/>
    <property type="match status" value="1"/>
</dbReference>
<dbReference type="SMART" id="SM00490">
    <property type="entry name" value="HELICc"/>
    <property type="match status" value="1"/>
</dbReference>
<dbReference type="Pfam" id="PF00385">
    <property type="entry name" value="Chromo"/>
    <property type="match status" value="1"/>
</dbReference>
<dbReference type="Gene3D" id="3.40.50.10810">
    <property type="entry name" value="Tandem AAA-ATPase domain"/>
    <property type="match status" value="1"/>
</dbReference>
<dbReference type="InterPro" id="IPR027417">
    <property type="entry name" value="P-loop_NTPase"/>
</dbReference>
<dbReference type="EMBL" id="JANAVB010000800">
    <property type="protein sequence ID" value="KAJ6853286.1"/>
    <property type="molecule type" value="Genomic_DNA"/>
</dbReference>
<dbReference type="PROSITE" id="PS01359">
    <property type="entry name" value="ZF_PHD_1"/>
    <property type="match status" value="1"/>
</dbReference>
<dbReference type="SUPFAM" id="SSF54160">
    <property type="entry name" value="Chromo domain-like"/>
    <property type="match status" value="2"/>
</dbReference>
<keyword evidence="11" id="KW-0539">Nucleus</keyword>
<feature type="compositionally biased region" description="Basic and acidic residues" evidence="13">
    <location>
        <begin position="2338"/>
        <end position="2347"/>
    </location>
</feature>
<dbReference type="GO" id="GO:0140658">
    <property type="term" value="F:ATP-dependent chromatin remodeler activity"/>
    <property type="evidence" value="ECO:0007669"/>
    <property type="project" value="TreeGrafter"/>
</dbReference>
<dbReference type="PROSITE" id="PS51194">
    <property type="entry name" value="HELICASE_CTER"/>
    <property type="match status" value="1"/>
</dbReference>
<feature type="region of interest" description="Disordered" evidence="13">
    <location>
        <begin position="1501"/>
        <end position="1546"/>
    </location>
</feature>
<feature type="compositionally biased region" description="Polar residues" evidence="13">
    <location>
        <begin position="1521"/>
        <end position="1534"/>
    </location>
</feature>
<feature type="compositionally biased region" description="Acidic residues" evidence="13">
    <location>
        <begin position="2269"/>
        <end position="2279"/>
    </location>
</feature>
<dbReference type="InterPro" id="IPR019786">
    <property type="entry name" value="Zinc_finger_PHD-type_CS"/>
</dbReference>
<feature type="region of interest" description="Disordered" evidence="13">
    <location>
        <begin position="1258"/>
        <end position="1290"/>
    </location>
</feature>
<evidence type="ECO:0000259" key="17">
    <source>
        <dbReference type="PROSITE" id="PS51192"/>
    </source>
</evidence>
<feature type="compositionally biased region" description="Basic and acidic residues" evidence="13">
    <location>
        <begin position="142"/>
        <end position="159"/>
    </location>
</feature>
<dbReference type="InterPro" id="IPR001650">
    <property type="entry name" value="Helicase_C-like"/>
</dbReference>
<dbReference type="SUPFAM" id="SSF52540">
    <property type="entry name" value="P-loop containing nucleoside triphosphate hydrolases"/>
    <property type="match status" value="2"/>
</dbReference>
<evidence type="ECO:0000313" key="19">
    <source>
        <dbReference type="EMBL" id="KAJ6831551.1"/>
    </source>
</evidence>
<dbReference type="SUPFAM" id="SSF57903">
    <property type="entry name" value="FYVE/PHD zinc finger"/>
    <property type="match status" value="1"/>
</dbReference>
<dbReference type="InterPro" id="IPR009057">
    <property type="entry name" value="Homeodomain-like_sf"/>
</dbReference>
<dbReference type="PROSITE" id="PS50016">
    <property type="entry name" value="ZF_PHD_2"/>
    <property type="match status" value="1"/>
</dbReference>
<evidence type="ECO:0000256" key="1">
    <source>
        <dbReference type="ARBA" id="ARBA00004123"/>
    </source>
</evidence>
<evidence type="ECO:0000256" key="8">
    <source>
        <dbReference type="ARBA" id="ARBA00022833"/>
    </source>
</evidence>
<evidence type="ECO:0000256" key="5">
    <source>
        <dbReference type="ARBA" id="ARBA00022741"/>
    </source>
</evidence>
<comment type="similarity">
    <text evidence="2">Belongs to the SNF2/RAD54 helicase family. ISWI subfamily.</text>
</comment>
<evidence type="ECO:0000259" key="14">
    <source>
        <dbReference type="PROSITE" id="PS50013"/>
    </source>
</evidence>
<feature type="compositionally biased region" description="Polar residues" evidence="13">
    <location>
        <begin position="337"/>
        <end position="350"/>
    </location>
</feature>
<evidence type="ECO:0000259" key="16">
    <source>
        <dbReference type="PROSITE" id="PS50090"/>
    </source>
</evidence>
<feature type="region of interest" description="Disordered" evidence="13">
    <location>
        <begin position="2006"/>
        <end position="2034"/>
    </location>
</feature>
<dbReference type="InterPro" id="IPR000330">
    <property type="entry name" value="SNF2_N"/>
</dbReference>
<dbReference type="Pfam" id="PF00176">
    <property type="entry name" value="SNF2-rel_dom"/>
    <property type="match status" value="1"/>
</dbReference>
<evidence type="ECO:0000259" key="15">
    <source>
        <dbReference type="PROSITE" id="PS50016"/>
    </source>
</evidence>
<dbReference type="PANTHER" id="PTHR45623:SF28">
    <property type="entry name" value="PROTEIN CHROMATIN REMODELING 4"/>
    <property type="match status" value="1"/>
</dbReference>
<comment type="subcellular location">
    <subcellularLocation>
        <location evidence="1">Nucleus</location>
    </subcellularLocation>
</comment>
<dbReference type="PROSITE" id="PS51192">
    <property type="entry name" value="HELICASE_ATP_BIND_1"/>
    <property type="match status" value="1"/>
</dbReference>
<dbReference type="InterPro" id="IPR049730">
    <property type="entry name" value="SNF2/RAD54-like_C"/>
</dbReference>
<feature type="region of interest" description="Disordered" evidence="13">
    <location>
        <begin position="1350"/>
        <end position="1376"/>
    </location>
</feature>
<feature type="compositionally biased region" description="Basic and acidic residues" evidence="13">
    <location>
        <begin position="308"/>
        <end position="319"/>
    </location>
</feature>
<feature type="compositionally biased region" description="Basic residues" evidence="13">
    <location>
        <begin position="373"/>
        <end position="382"/>
    </location>
</feature>
<keyword evidence="10" id="KW-0175">Coiled coil</keyword>
<dbReference type="SMART" id="SM00298">
    <property type="entry name" value="CHROMO"/>
    <property type="match status" value="2"/>
</dbReference>
<feature type="region of interest" description="Disordered" evidence="13">
    <location>
        <begin position="120"/>
        <end position="199"/>
    </location>
</feature>
<dbReference type="Gene3D" id="2.40.50.40">
    <property type="match status" value="2"/>
</dbReference>
<evidence type="ECO:0000256" key="6">
    <source>
        <dbReference type="ARBA" id="ARBA00022771"/>
    </source>
</evidence>
<feature type="compositionally biased region" description="Basic residues" evidence="13">
    <location>
        <begin position="285"/>
        <end position="298"/>
    </location>
</feature>
<evidence type="ECO:0000256" key="11">
    <source>
        <dbReference type="ARBA" id="ARBA00023242"/>
    </source>
</evidence>
<dbReference type="GO" id="GO:0003677">
    <property type="term" value="F:DNA binding"/>
    <property type="evidence" value="ECO:0007669"/>
    <property type="project" value="TreeGrafter"/>
</dbReference>
<feature type="compositionally biased region" description="Basic residues" evidence="13">
    <location>
        <begin position="320"/>
        <end position="330"/>
    </location>
</feature>
<dbReference type="SMART" id="SM00487">
    <property type="entry name" value="DEXDc"/>
    <property type="match status" value="1"/>
</dbReference>
<organism evidence="19 21">
    <name type="scientific">Iris pallida</name>
    <name type="common">Sweet iris</name>
    <dbReference type="NCBI Taxonomy" id="29817"/>
    <lineage>
        <taxon>Eukaryota</taxon>
        <taxon>Viridiplantae</taxon>
        <taxon>Streptophyta</taxon>
        <taxon>Embryophyta</taxon>
        <taxon>Tracheophyta</taxon>
        <taxon>Spermatophyta</taxon>
        <taxon>Magnoliopsida</taxon>
        <taxon>Liliopsida</taxon>
        <taxon>Asparagales</taxon>
        <taxon>Iridaceae</taxon>
        <taxon>Iridoideae</taxon>
        <taxon>Irideae</taxon>
        <taxon>Iris</taxon>
    </lineage>
</organism>
<feature type="compositionally biased region" description="Basic and acidic residues" evidence="13">
    <location>
        <begin position="2280"/>
        <end position="2305"/>
    </location>
</feature>
<feature type="region of interest" description="Disordered" evidence="13">
    <location>
        <begin position="1605"/>
        <end position="1625"/>
    </location>
</feature>
<keyword evidence="21" id="KW-1185">Reference proteome</keyword>
<dbReference type="CDD" id="cd15532">
    <property type="entry name" value="PHD2_CHD_II"/>
    <property type="match status" value="1"/>
</dbReference>
<evidence type="ECO:0000256" key="10">
    <source>
        <dbReference type="ARBA" id="ARBA00023054"/>
    </source>
</evidence>
<dbReference type="GO" id="GO:0016887">
    <property type="term" value="F:ATP hydrolysis activity"/>
    <property type="evidence" value="ECO:0007669"/>
    <property type="project" value="TreeGrafter"/>
</dbReference>
<dbReference type="InterPro" id="IPR013083">
    <property type="entry name" value="Znf_RING/FYVE/PHD"/>
</dbReference>
<dbReference type="InterPro" id="IPR001005">
    <property type="entry name" value="SANT/Myb"/>
</dbReference>
<feature type="domain" description="PHD-type" evidence="15">
    <location>
        <begin position="74"/>
        <end position="121"/>
    </location>
</feature>
<feature type="region of interest" description="Disordered" evidence="13">
    <location>
        <begin position="2127"/>
        <end position="2148"/>
    </location>
</feature>
<dbReference type="Pfam" id="PF06465">
    <property type="entry name" value="DUF1087"/>
    <property type="match status" value="1"/>
</dbReference>
<evidence type="ECO:0000259" key="18">
    <source>
        <dbReference type="PROSITE" id="PS51194"/>
    </source>
</evidence>
<keyword evidence="8" id="KW-0862">Zinc</keyword>
<evidence type="ECO:0000256" key="13">
    <source>
        <dbReference type="SAM" id="MobiDB-lite"/>
    </source>
</evidence>
<dbReference type="GO" id="GO:0003682">
    <property type="term" value="F:chromatin binding"/>
    <property type="evidence" value="ECO:0007669"/>
    <property type="project" value="TreeGrafter"/>
</dbReference>
<dbReference type="InterPro" id="IPR019787">
    <property type="entry name" value="Znf_PHD-finger"/>
</dbReference>
<sequence>MSESGSLQENMIDRNWVSKRKRKKISSRLDVANGKDSLTSDTLRTRSLSFKKKLKGNIDISQFGHKLKGHDGYFFECEKCDLGGNLLCCDTCPRTYHLECLNPPLKRAPSGKWYCPSCSEQKDDMKASSNVEVNTRRARSKSKFEKSRTIDRLSSDDKALLSGKNSIPGKNKLNNKEKTMLPSRASTIEESESSQVDLSYSKKSIPLSDSGLRDEITTAADIRMKKKPDLSDSGSKDGISTEADIKVKKKSNSSSHGKTSSHKENQPLLKMLNSEANDELSKGRFNLRKSKVPGRKHALSVVLSSQTSKKDGLKSSMLDKKKRSRSRKAKQTGDGPSHTSKIVSLLSENSESFHKRRGPDKQNSESIPEEKTRVHKSLRKRKPEISQEASPSSLGLDEHEETINHHDNIQGVLQVDRILGCRLQTGSVISSCPTQTVNCDVSPVVAKLESDSGRSPSCLLSCDFIGPENHERLLEDCYDGNEVLNAKDVKRFDDEGSEDLSSGKKGRDDNNALAVEETFKTEEIRNKNKSSVESPKDCGITLERNGYLEESVLSEPVMQEITVEKDSKGNADVELVSVDNHGDNHLPACRDSEVIDLVEAQPITCAENKIQGVQNSGAKDEGNITYEFLVKWAGQSNIHNSWLPESQLKIIAKRKLENYKAKYGTNLINICEEKWCEPQRIIAICVSKNGIKEALTKWHGLPYDECTWERLDEPVIEKSAHLVTEFEKFEKETLEKDARDDISRSKDYCQEVVSLTEQPKELQGGSLFPHQLEALNWLRKCWHKSRNVILADEMGLGKTVSACAFLSSLYLEFKAKLPCLVLVPLSTMPNWMAEFALWAPHLNVVEYHGPGKARSIIRQFEWHATDPGGLRKVTRAYKFNVLLTTYEMVLVDSSHLRGVPWEVLMVDEGHRLKNSGSKLFSMLNSFSFQHRVLLTGTPLQNNIGEMYNLLNFLQPVSFPSLSAFEEKFNDLTTAEKVDELKKLVAPHMLRRLKKDAMQNIPPKTERMVPVELTSIQAEYYRAMLTKNYQILRNVGKGGAQQSMLNIVMQLRKVCNHPYLIPGTEPESGSMEFLQEMRIKASAKLTLLHSMLKILHKEGHRVLLFSQMTKLLDILEDYLVVEYGPKTFERVDGSVSVADRQAAIARFNQDKSRFVFLLSTRSCGLGINLATADTVIIYDSDFNPHADIQAMNRAHRIGQSNRLLVYRLVVRASVEERILQLAKKKLMLDQLFVNKSESQKEVEDILRWGTEELFNDSEDVNGKDLDETSATNKLETVTDKEPRHRRRSGGLGDVYKDKCTDGTTKIVWDETAISKLLDRSNLQSSAFGCTDGDMENDMLGSVKSVDWNDEVPEEPGGSELVPTTAGDGCEQSPEAKEDDAINCTEGNEWDRLLRVRWEKYQTEEEAVLGRGKRLRKAVSYKETFAPIPTEVLSEPSGNEEDDLEPVYTAAGRALKEKYAKLRARQKERIAQRHNKDVPCSIDKPELLTQSFISTFKEEQSLGNKHLDDTGDISPMKLEEPRSSQPSDSKRSNSTAKVGRSKHRRYLNAHWDPSAKATGNISPDIFLPSHEFQSADFANPMPSANLLPVLGLCAPNASQVNLTPRSFHSPLGQPLSNPEQRKGSMKMTEVPCPPVTTTGYLNDANFVGQETDGNQSLPDFSGEALRYRLKNTIPDFFPFCPPPPTTSGRLPSDLPESSGGSFSSFQERLGLPNLSLDEKAATAFPLSSKNMRKLRTDFLPSLSLGTNMEFANCFSQDVQNIPLVPNFTQQLNETLKKKQKMEELPPMLGLGQTQTTHYSLPENHKKVLDNILMRTQYATSKFLKKKLKVYSWSEDELDALWIGVRRHGRGNWDAMLRDPKLKFAKHRSAEDLSARWIEEQCKIMDGPMDEPTFTGSKSSKSPSFISDGMMTRALLGSRFSTAGVDPPKFRSHLTDIQLACGERTSGLSRIDPTSQLPAVNEGCPPPPAWLPNNFGSNYSGEFPAGPSLRHDNLNSPFDQAFQQNSILGSNFGSRSTDLPSSHNTQNRDDSKKPKLPSFLDRSLNLLRDAHNGIQSANSSMMLPPDLKRKQISTESPTYDESTAGSSKANTLPHWLREAVSVPPSKSSVSHLPPTVSAIAQSVRLLYGEDQPTIPPFSVPGPPPSQPKDPRKILKKKRKLQKLRHDAPEIANCMNNMYNASSSTMPTFPPIISNTPDIRRANPSPSLPSLNLNLNSPSSSFDTSVKELVETLSPTPEEFQLVTSCVSTSPAPNIPSPSCEETEFSVRKDLETSEQAEEGVPEDVERVEDFDKIRSSDSGDTEKPKDKQVCQAEGGDSSKTQSDQCGDNQTKVEESPLENVSDNHKIEQEQ</sequence>
<feature type="domain" description="Helicase C-terminal" evidence="18">
    <location>
        <begin position="1086"/>
        <end position="1245"/>
    </location>
</feature>
<keyword evidence="4" id="KW-0677">Repeat</keyword>
<dbReference type="CDD" id="cd18793">
    <property type="entry name" value="SF2_C_SNF"/>
    <property type="match status" value="1"/>
</dbReference>
<feature type="region of interest" description="Disordered" evidence="13">
    <location>
        <begin position="2241"/>
        <end position="2347"/>
    </location>
</feature>
<proteinExistence type="inferred from homology"/>
<protein>
    <submittedName>
        <fullName evidence="19">Protein CHROMATIN REMODELING 4-like</fullName>
    </submittedName>
</protein>
<reference evidence="19" key="2">
    <citation type="submission" date="2023-04" db="EMBL/GenBank/DDBJ databases">
        <authorList>
            <person name="Bruccoleri R.E."/>
            <person name="Oakeley E.J."/>
            <person name="Faust A.-M."/>
            <person name="Dessus-Babus S."/>
            <person name="Altorfer M."/>
            <person name="Burckhardt D."/>
            <person name="Oertli M."/>
            <person name="Naumann U."/>
            <person name="Petersen F."/>
            <person name="Wong J."/>
        </authorList>
    </citation>
    <scope>NUCLEOTIDE SEQUENCE</scope>
    <source>
        <strain evidence="19">GSM-AAB239-AS_SAM_17_03QT</strain>
        <tissue evidence="19">Leaf</tissue>
    </source>
</reference>
<dbReference type="GO" id="GO:0000785">
    <property type="term" value="C:chromatin"/>
    <property type="evidence" value="ECO:0007669"/>
    <property type="project" value="TreeGrafter"/>
</dbReference>
<feature type="compositionally biased region" description="Polar residues" evidence="13">
    <location>
        <begin position="2314"/>
        <end position="2326"/>
    </location>
</feature>
<feature type="region of interest" description="Disordered" evidence="13">
    <location>
        <begin position="226"/>
        <end position="396"/>
    </location>
</feature>
<evidence type="ECO:0000256" key="4">
    <source>
        <dbReference type="ARBA" id="ARBA00022737"/>
    </source>
</evidence>
<dbReference type="InterPro" id="IPR014001">
    <property type="entry name" value="Helicase_ATP-bd"/>
</dbReference>
<feature type="compositionally biased region" description="Polar residues" evidence="13">
    <location>
        <begin position="2006"/>
        <end position="2022"/>
    </location>
</feature>
<evidence type="ECO:0000313" key="21">
    <source>
        <dbReference type="Proteomes" id="UP001140949"/>
    </source>
</evidence>
<dbReference type="GO" id="GO:0008270">
    <property type="term" value="F:zinc ion binding"/>
    <property type="evidence" value="ECO:0007669"/>
    <property type="project" value="UniProtKB-KW"/>
</dbReference>
<feature type="compositionally biased region" description="Polar residues" evidence="13">
    <location>
        <begin position="184"/>
        <end position="199"/>
    </location>
</feature>
<keyword evidence="7" id="KW-0378">Hydrolase</keyword>
<dbReference type="PROSITE" id="PS50090">
    <property type="entry name" value="MYB_LIKE"/>
    <property type="match status" value="1"/>
</dbReference>
<dbReference type="InterPro" id="IPR016197">
    <property type="entry name" value="Chromo-like_dom_sf"/>
</dbReference>
<evidence type="ECO:0000313" key="20">
    <source>
        <dbReference type="EMBL" id="KAJ6853286.1"/>
    </source>
</evidence>
<dbReference type="Gene3D" id="3.30.40.10">
    <property type="entry name" value="Zinc/RING finger domain, C3HC4 (zinc finger)"/>
    <property type="match status" value="1"/>
</dbReference>
<dbReference type="PANTHER" id="PTHR45623">
    <property type="entry name" value="CHROMODOMAIN-HELICASE-DNA-BINDING PROTEIN 3-RELATED-RELATED"/>
    <property type="match status" value="1"/>
</dbReference>
<dbReference type="Gene3D" id="3.40.50.300">
    <property type="entry name" value="P-loop containing nucleotide triphosphate hydrolases"/>
    <property type="match status" value="1"/>
</dbReference>
<reference evidence="19" key="1">
    <citation type="journal article" date="2023" name="GigaByte">
        <title>Genome assembly of the bearded iris, Iris pallida Lam.</title>
        <authorList>
            <person name="Bruccoleri R.E."/>
            <person name="Oakeley E.J."/>
            <person name="Faust A.M.E."/>
            <person name="Altorfer M."/>
            <person name="Dessus-Babus S."/>
            <person name="Burckhardt D."/>
            <person name="Oertli M."/>
            <person name="Naumann U."/>
            <person name="Petersen F."/>
            <person name="Wong J."/>
        </authorList>
    </citation>
    <scope>NUCLEOTIDE SEQUENCE</scope>
    <source>
        <strain evidence="19">GSM-AAB239-AS_SAM_17_03QT</strain>
    </source>
</reference>
<feature type="compositionally biased region" description="Pro residues" evidence="13">
    <location>
        <begin position="2130"/>
        <end position="2144"/>
    </location>
</feature>
<dbReference type="Gene3D" id="1.10.10.60">
    <property type="entry name" value="Homeodomain-like"/>
    <property type="match status" value="1"/>
</dbReference>
<dbReference type="InterPro" id="IPR009463">
    <property type="entry name" value="DUF1087"/>
</dbReference>
<dbReference type="CDD" id="cd11660">
    <property type="entry name" value="SANT_TRF"/>
    <property type="match status" value="1"/>
</dbReference>
<evidence type="ECO:0000256" key="3">
    <source>
        <dbReference type="ARBA" id="ARBA00022723"/>
    </source>
</evidence>
<gene>
    <name evidence="20" type="ORF">M6B38_250190</name>
    <name evidence="19" type="ORF">M6B38_348720</name>
</gene>
<feature type="domain" description="Helicase ATP-binding" evidence="17">
    <location>
        <begin position="779"/>
        <end position="956"/>
    </location>
</feature>
<keyword evidence="5" id="KW-0547">Nucleotide-binding</keyword>
<comment type="caution">
    <text evidence="19">The sequence shown here is derived from an EMBL/GenBank/DDBJ whole genome shotgun (WGS) entry which is preliminary data.</text>
</comment>
<dbReference type="CDD" id="cd18660">
    <property type="entry name" value="CD1_tandem"/>
    <property type="match status" value="1"/>
</dbReference>
<feature type="domain" description="Chromo" evidence="14">
    <location>
        <begin position="604"/>
        <end position="662"/>
    </location>
</feature>
<keyword evidence="9" id="KW-0067">ATP-binding</keyword>
<accession>A0AAX6GTI3</accession>
<dbReference type="InterPro" id="IPR000953">
    <property type="entry name" value="Chromo/chromo_shadow_dom"/>
</dbReference>
<feature type="domain" description="Myb-like" evidence="16">
    <location>
        <begin position="1822"/>
        <end position="1874"/>
    </location>
</feature>
<dbReference type="FunFam" id="3.40.50.300:FF:000607">
    <property type="entry name" value="chromodomain-helicase-DNA-binding protein 1-like isoform X1"/>
    <property type="match status" value="1"/>
</dbReference>
<dbReference type="SMART" id="SM01147">
    <property type="entry name" value="DUF1087"/>
    <property type="match status" value="1"/>
</dbReference>
<dbReference type="InterPro" id="IPR023780">
    <property type="entry name" value="Chromo_domain"/>
</dbReference>
<dbReference type="Pfam" id="PF00271">
    <property type="entry name" value="Helicase_C"/>
    <property type="match status" value="1"/>
</dbReference>
<dbReference type="InterPro" id="IPR011011">
    <property type="entry name" value="Znf_FYVE_PHD"/>
</dbReference>
<dbReference type="InterPro" id="IPR038718">
    <property type="entry name" value="SNF2-like_sf"/>
</dbReference>
<dbReference type="PROSITE" id="PS50013">
    <property type="entry name" value="CHROMO_2"/>
    <property type="match status" value="2"/>
</dbReference>
<keyword evidence="3" id="KW-0479">Metal-binding</keyword>
<dbReference type="EMBL" id="JANAVB010016609">
    <property type="protein sequence ID" value="KAJ6831551.1"/>
    <property type="molecule type" value="Genomic_DNA"/>
</dbReference>
<dbReference type="GO" id="GO:0005634">
    <property type="term" value="C:nucleus"/>
    <property type="evidence" value="ECO:0007669"/>
    <property type="project" value="UniProtKB-SubCell"/>
</dbReference>
<evidence type="ECO:0000256" key="7">
    <source>
        <dbReference type="ARBA" id="ARBA00022801"/>
    </source>
</evidence>